<dbReference type="SUPFAM" id="SSF47113">
    <property type="entry name" value="Histone-fold"/>
    <property type="match status" value="1"/>
</dbReference>
<dbReference type="InterPro" id="IPR009072">
    <property type="entry name" value="Histone-fold"/>
</dbReference>
<keyword evidence="3" id="KW-0804">Transcription</keyword>
<reference evidence="6" key="1">
    <citation type="submission" date="2020-07" db="EMBL/GenBank/DDBJ databases">
        <title>Ethylene signaling mediates host invasion by parasitic plants.</title>
        <authorList>
            <person name="Yoshida S."/>
        </authorList>
    </citation>
    <scope>NUCLEOTIDE SEQUENCE</scope>
    <source>
        <strain evidence="6">Okayama</strain>
    </source>
</reference>
<evidence type="ECO:0000313" key="7">
    <source>
        <dbReference type="Proteomes" id="UP000653305"/>
    </source>
</evidence>
<evidence type="ECO:0000313" key="6">
    <source>
        <dbReference type="EMBL" id="GFP85036.1"/>
    </source>
</evidence>
<comment type="similarity">
    <text evidence="1">Belongs to the NFYB/HAP3 subunit family.</text>
</comment>
<evidence type="ECO:0000256" key="1">
    <source>
        <dbReference type="ARBA" id="ARBA00009053"/>
    </source>
</evidence>
<feature type="domain" description="Transcription factor CBF/NF-Y/archaeal histone" evidence="5">
    <location>
        <begin position="26"/>
        <end position="61"/>
    </location>
</feature>
<dbReference type="Pfam" id="PF00808">
    <property type="entry name" value="CBFD_NFYB_HMF"/>
    <property type="match status" value="1"/>
</dbReference>
<evidence type="ECO:0000256" key="2">
    <source>
        <dbReference type="ARBA" id="ARBA00023015"/>
    </source>
</evidence>
<keyword evidence="2" id="KW-0805">Transcription regulation</keyword>
<dbReference type="PANTHER" id="PTHR11064:SF171">
    <property type="entry name" value="NUCLEAR TRANSCRIPTION FACTOR Y SUBUNIT B-2"/>
    <property type="match status" value="1"/>
</dbReference>
<dbReference type="PANTHER" id="PTHR11064">
    <property type="entry name" value="CCAAT-BINDING TRANSCRIPTION FACTOR-RELATED"/>
    <property type="match status" value="1"/>
</dbReference>
<comment type="caution">
    <text evidence="6">The sequence shown here is derived from an EMBL/GenBank/DDBJ whole genome shotgun (WGS) entry which is preliminary data.</text>
</comment>
<sequence>ESPCGGSYESGGDQSPHSRVREQDRFLPIANIARIMNKGLPANGKIAKDSKETVQECVWSLLASSPAKQVISARERKERQTMGVIYYGLWQL</sequence>
<dbReference type="GO" id="GO:0000978">
    <property type="term" value="F:RNA polymerase II cis-regulatory region sequence-specific DNA binding"/>
    <property type="evidence" value="ECO:0007669"/>
    <property type="project" value="TreeGrafter"/>
</dbReference>
<gene>
    <name evidence="6" type="ORF">PHJA_000647400</name>
</gene>
<protein>
    <submittedName>
        <fullName evidence="6">Nuclear transcription factor y subunit b-8</fullName>
    </submittedName>
</protein>
<dbReference type="AlphaFoldDB" id="A0A830BDL3"/>
<dbReference type="InterPro" id="IPR003958">
    <property type="entry name" value="CBFA_NFYB_domain"/>
</dbReference>
<dbReference type="EMBL" id="BMAC01000097">
    <property type="protein sequence ID" value="GFP85036.1"/>
    <property type="molecule type" value="Genomic_DNA"/>
</dbReference>
<dbReference type="InterPro" id="IPR027113">
    <property type="entry name" value="Transc_fact_NFYB/HAP3"/>
</dbReference>
<name>A0A830BDL3_9LAMI</name>
<dbReference type="GO" id="GO:0016602">
    <property type="term" value="C:CCAAT-binding factor complex"/>
    <property type="evidence" value="ECO:0007669"/>
    <property type="project" value="InterPro"/>
</dbReference>
<dbReference type="Proteomes" id="UP000653305">
    <property type="component" value="Unassembled WGS sequence"/>
</dbReference>
<keyword evidence="7" id="KW-1185">Reference proteome</keyword>
<accession>A0A830BDL3</accession>
<dbReference type="GO" id="GO:0001228">
    <property type="term" value="F:DNA-binding transcription activator activity, RNA polymerase II-specific"/>
    <property type="evidence" value="ECO:0007669"/>
    <property type="project" value="InterPro"/>
</dbReference>
<evidence type="ECO:0000256" key="3">
    <source>
        <dbReference type="ARBA" id="ARBA00023163"/>
    </source>
</evidence>
<organism evidence="6 7">
    <name type="scientific">Phtheirospermum japonicum</name>
    <dbReference type="NCBI Taxonomy" id="374723"/>
    <lineage>
        <taxon>Eukaryota</taxon>
        <taxon>Viridiplantae</taxon>
        <taxon>Streptophyta</taxon>
        <taxon>Embryophyta</taxon>
        <taxon>Tracheophyta</taxon>
        <taxon>Spermatophyta</taxon>
        <taxon>Magnoliopsida</taxon>
        <taxon>eudicotyledons</taxon>
        <taxon>Gunneridae</taxon>
        <taxon>Pentapetalae</taxon>
        <taxon>asterids</taxon>
        <taxon>lamiids</taxon>
        <taxon>Lamiales</taxon>
        <taxon>Orobanchaceae</taxon>
        <taxon>Orobanchaceae incertae sedis</taxon>
        <taxon>Phtheirospermum</taxon>
    </lineage>
</organism>
<dbReference type="Gene3D" id="1.10.20.10">
    <property type="entry name" value="Histone, subunit A"/>
    <property type="match status" value="1"/>
</dbReference>
<feature type="region of interest" description="Disordered" evidence="4">
    <location>
        <begin position="1"/>
        <end position="20"/>
    </location>
</feature>
<evidence type="ECO:0000259" key="5">
    <source>
        <dbReference type="Pfam" id="PF00808"/>
    </source>
</evidence>
<dbReference type="GO" id="GO:0046982">
    <property type="term" value="F:protein heterodimerization activity"/>
    <property type="evidence" value="ECO:0007669"/>
    <property type="project" value="InterPro"/>
</dbReference>
<proteinExistence type="inferred from homology"/>
<feature type="non-terminal residue" evidence="6">
    <location>
        <position position="92"/>
    </location>
</feature>
<dbReference type="OrthoDB" id="386949at2759"/>
<evidence type="ECO:0000256" key="4">
    <source>
        <dbReference type="SAM" id="MobiDB-lite"/>
    </source>
</evidence>